<dbReference type="InterPro" id="IPR003607">
    <property type="entry name" value="HD/PDEase_dom"/>
</dbReference>
<dbReference type="SMART" id="SM00448">
    <property type="entry name" value="REC"/>
    <property type="match status" value="1"/>
</dbReference>
<dbReference type="PANTHER" id="PTHR45228">
    <property type="entry name" value="CYCLIC DI-GMP PHOSPHODIESTERASE TM_0186-RELATED"/>
    <property type="match status" value="1"/>
</dbReference>
<dbReference type="EMBL" id="JACHXU010000031">
    <property type="protein sequence ID" value="MBB3210079.1"/>
    <property type="molecule type" value="Genomic_DNA"/>
</dbReference>
<gene>
    <name evidence="4" type="ORF">FHS27_005925</name>
</gene>
<comment type="caution">
    <text evidence="4">The sequence shown here is derived from an EMBL/GenBank/DDBJ whole genome shotgun (WGS) entry which is preliminary data.</text>
</comment>
<dbReference type="Gene3D" id="3.40.50.2300">
    <property type="match status" value="1"/>
</dbReference>
<dbReference type="PROSITE" id="PS51832">
    <property type="entry name" value="HD_GYP"/>
    <property type="match status" value="1"/>
</dbReference>
<proteinExistence type="predicted"/>
<dbReference type="RefSeq" id="WP_184309163.1">
    <property type="nucleotide sequence ID" value="NZ_JACHXU010000031.1"/>
</dbReference>
<dbReference type="Pfam" id="PF13487">
    <property type="entry name" value="HD_5"/>
    <property type="match status" value="2"/>
</dbReference>
<feature type="modified residue" description="4-aspartylphosphate" evidence="1">
    <location>
        <position position="55"/>
    </location>
</feature>
<dbReference type="InterPro" id="IPR001789">
    <property type="entry name" value="Sig_transdc_resp-reg_receiver"/>
</dbReference>
<evidence type="ECO:0000259" key="3">
    <source>
        <dbReference type="PROSITE" id="PS51832"/>
    </source>
</evidence>
<dbReference type="InterPro" id="IPR052020">
    <property type="entry name" value="Cyclic_di-GMP/3'3'-cGAMP_PDE"/>
</dbReference>
<dbReference type="Pfam" id="PF00072">
    <property type="entry name" value="Response_reg"/>
    <property type="match status" value="1"/>
</dbReference>
<dbReference type="GO" id="GO:0000160">
    <property type="term" value="P:phosphorelay signal transduction system"/>
    <property type="evidence" value="ECO:0007669"/>
    <property type="project" value="InterPro"/>
</dbReference>
<dbReference type="SUPFAM" id="SSF52172">
    <property type="entry name" value="CheY-like"/>
    <property type="match status" value="1"/>
</dbReference>
<dbReference type="InterPro" id="IPR011006">
    <property type="entry name" value="CheY-like_superfamily"/>
</dbReference>
<dbReference type="PANTHER" id="PTHR45228:SF1">
    <property type="entry name" value="CYCLIC DI-GMP PHOSPHODIESTERASE TM_0186"/>
    <property type="match status" value="1"/>
</dbReference>
<feature type="domain" description="Response regulatory" evidence="2">
    <location>
        <begin position="4"/>
        <end position="122"/>
    </location>
</feature>
<evidence type="ECO:0000313" key="5">
    <source>
        <dbReference type="Proteomes" id="UP000536179"/>
    </source>
</evidence>
<organism evidence="4 5">
    <name type="scientific">Aporhodopirellula rubra</name>
    <dbReference type="NCBI Taxonomy" id="980271"/>
    <lineage>
        <taxon>Bacteria</taxon>
        <taxon>Pseudomonadati</taxon>
        <taxon>Planctomycetota</taxon>
        <taxon>Planctomycetia</taxon>
        <taxon>Pirellulales</taxon>
        <taxon>Pirellulaceae</taxon>
        <taxon>Aporhodopirellula</taxon>
    </lineage>
</organism>
<reference evidence="4 5" key="1">
    <citation type="submission" date="2020-08" db="EMBL/GenBank/DDBJ databases">
        <title>Genomic Encyclopedia of Type Strains, Phase III (KMG-III): the genomes of soil and plant-associated and newly described type strains.</title>
        <authorList>
            <person name="Whitman W."/>
        </authorList>
    </citation>
    <scope>NUCLEOTIDE SEQUENCE [LARGE SCALE GENOMIC DNA]</scope>
    <source>
        <strain evidence="4 5">CECT 8075</strain>
    </source>
</reference>
<name>A0A7W5E5H0_9BACT</name>
<dbReference type="PROSITE" id="PS50110">
    <property type="entry name" value="RESPONSE_REGULATORY"/>
    <property type="match status" value="1"/>
</dbReference>
<dbReference type="SMART" id="SM00471">
    <property type="entry name" value="HDc"/>
    <property type="match status" value="1"/>
</dbReference>
<dbReference type="AlphaFoldDB" id="A0A7W5E5H0"/>
<keyword evidence="5" id="KW-1185">Reference proteome</keyword>
<evidence type="ECO:0000313" key="4">
    <source>
        <dbReference type="EMBL" id="MBB3210079.1"/>
    </source>
</evidence>
<dbReference type="CDD" id="cd00077">
    <property type="entry name" value="HDc"/>
    <property type="match status" value="1"/>
</dbReference>
<evidence type="ECO:0000256" key="1">
    <source>
        <dbReference type="PROSITE-ProRule" id="PRU00169"/>
    </source>
</evidence>
<dbReference type="Gene3D" id="1.10.3210.10">
    <property type="entry name" value="Hypothetical protein af1432"/>
    <property type="match status" value="1"/>
</dbReference>
<dbReference type="Proteomes" id="UP000536179">
    <property type="component" value="Unassembled WGS sequence"/>
</dbReference>
<protein>
    <submittedName>
        <fullName evidence="4">Putative two-component system response regulator</fullName>
    </submittedName>
</protein>
<evidence type="ECO:0000259" key="2">
    <source>
        <dbReference type="PROSITE" id="PS50110"/>
    </source>
</evidence>
<dbReference type="InterPro" id="IPR037522">
    <property type="entry name" value="HD_GYP_dom"/>
</dbReference>
<dbReference type="SUPFAM" id="SSF109604">
    <property type="entry name" value="HD-domain/PDEase-like"/>
    <property type="match status" value="1"/>
</dbReference>
<sequence>MKNHIAFVDDEQNVLDSYGRGLRSYSENWTMSFHRCPKQVLEFMHQHQVDVLVSDVRMPVMSGIELLRKVRASDALNATPVIIVMGESDRALKREALDLDASDLLSKPADIEDLVARIRNVLRMKDYRDRLLACNEQLEQRVQERSAQLVAARNDLLWRLGKAAELRDEDTGNHVVRVACYSRIVAIQMGLDETFANNLFLAAPLHDVGKIGVADHILLKPGKLSNDEMALMQRHCEIGVSILSDKTRLAELAEQICLTGDAGTTRHDCPVLSLARIVAGSHHERFDGSGYPYGLRGTDIPLAGRIVAIADVFDALRSTRPYKPAFDLEKTLGILTSGSGSHFDPEVVNAFIEALDEILKVEEELKESGDGASKIGSSSFLQTSQMVDSLYDQMAS</sequence>
<keyword evidence="1" id="KW-0597">Phosphoprotein</keyword>
<feature type="domain" description="HD-GYP" evidence="3">
    <location>
        <begin position="149"/>
        <end position="367"/>
    </location>
</feature>
<accession>A0A7W5E5H0</accession>